<dbReference type="AlphaFoldDB" id="A0A918BGR2"/>
<evidence type="ECO:0000313" key="2">
    <source>
        <dbReference type="Proteomes" id="UP000656732"/>
    </source>
</evidence>
<reference evidence="1" key="1">
    <citation type="journal article" date="2014" name="Int. J. Syst. Evol. Microbiol.">
        <title>Complete genome sequence of Corynebacterium casei LMG S-19264T (=DSM 44701T), isolated from a smear-ripened cheese.</title>
        <authorList>
            <consortium name="US DOE Joint Genome Institute (JGI-PGF)"/>
            <person name="Walter F."/>
            <person name="Albersmeier A."/>
            <person name="Kalinowski J."/>
            <person name="Ruckert C."/>
        </authorList>
    </citation>
    <scope>NUCLEOTIDE SEQUENCE</scope>
    <source>
        <strain evidence="1">JCM 4403</strain>
    </source>
</reference>
<keyword evidence="2" id="KW-1185">Reference proteome</keyword>
<gene>
    <name evidence="1" type="ORF">GCM10010280_10490</name>
</gene>
<reference evidence="1" key="2">
    <citation type="submission" date="2020-09" db="EMBL/GenBank/DDBJ databases">
        <authorList>
            <person name="Sun Q."/>
            <person name="Ohkuma M."/>
        </authorList>
    </citation>
    <scope>NUCLEOTIDE SEQUENCE</scope>
    <source>
        <strain evidence="1">JCM 4403</strain>
    </source>
</reference>
<name>A0A918BGR2_9ACTN</name>
<proteinExistence type="predicted"/>
<dbReference type="Proteomes" id="UP000656732">
    <property type="component" value="Unassembled WGS sequence"/>
</dbReference>
<sequence length="76" mass="8556">MEDPPGETEPPHDTPPYSMREMDSIYLALFMAGSITERKQILTWYGLSIEHARELFRGLPGSLDPTAAANFEIDDD</sequence>
<dbReference type="EMBL" id="BMTU01000001">
    <property type="protein sequence ID" value="GGQ65825.1"/>
    <property type="molecule type" value="Genomic_DNA"/>
</dbReference>
<evidence type="ECO:0000313" key="1">
    <source>
        <dbReference type="EMBL" id="GGQ65825.1"/>
    </source>
</evidence>
<accession>A0A918BGR2</accession>
<comment type="caution">
    <text evidence="1">The sequence shown here is derived from an EMBL/GenBank/DDBJ whole genome shotgun (WGS) entry which is preliminary data.</text>
</comment>
<organism evidence="1 2">
    <name type="scientific">Streptomyces pilosus</name>
    <dbReference type="NCBI Taxonomy" id="28893"/>
    <lineage>
        <taxon>Bacteria</taxon>
        <taxon>Bacillati</taxon>
        <taxon>Actinomycetota</taxon>
        <taxon>Actinomycetes</taxon>
        <taxon>Kitasatosporales</taxon>
        <taxon>Streptomycetaceae</taxon>
        <taxon>Streptomyces</taxon>
    </lineage>
</organism>
<protein>
    <submittedName>
        <fullName evidence="1">Uncharacterized protein</fullName>
    </submittedName>
</protein>